<accession>A0A9P0PT70</accession>
<evidence type="ECO:0000313" key="2">
    <source>
        <dbReference type="Proteomes" id="UP001152888"/>
    </source>
</evidence>
<keyword evidence="2" id="KW-1185">Reference proteome</keyword>
<gene>
    <name evidence="1" type="ORF">ACAOBT_LOCUS24072</name>
</gene>
<name>A0A9P0PT70_ACAOB</name>
<reference evidence="1" key="1">
    <citation type="submission" date="2022-03" db="EMBL/GenBank/DDBJ databases">
        <authorList>
            <person name="Sayadi A."/>
        </authorList>
    </citation>
    <scope>NUCLEOTIDE SEQUENCE</scope>
</reference>
<sequence length="55" mass="6520">MEMDALISMNSSTPWENLAQKTAMMMRTKTSLVTNYYLRMLHVIYRLKILYISCL</sequence>
<proteinExistence type="predicted"/>
<dbReference type="Proteomes" id="UP001152888">
    <property type="component" value="Unassembled WGS sequence"/>
</dbReference>
<evidence type="ECO:0000313" key="1">
    <source>
        <dbReference type="EMBL" id="CAH1997970.1"/>
    </source>
</evidence>
<comment type="caution">
    <text evidence="1">The sequence shown here is derived from an EMBL/GenBank/DDBJ whole genome shotgun (WGS) entry which is preliminary data.</text>
</comment>
<dbReference type="AlphaFoldDB" id="A0A9P0PT70"/>
<dbReference type="OrthoDB" id="26525at2759"/>
<organism evidence="1 2">
    <name type="scientific">Acanthoscelides obtectus</name>
    <name type="common">Bean weevil</name>
    <name type="synonym">Bruchus obtectus</name>
    <dbReference type="NCBI Taxonomy" id="200917"/>
    <lineage>
        <taxon>Eukaryota</taxon>
        <taxon>Metazoa</taxon>
        <taxon>Ecdysozoa</taxon>
        <taxon>Arthropoda</taxon>
        <taxon>Hexapoda</taxon>
        <taxon>Insecta</taxon>
        <taxon>Pterygota</taxon>
        <taxon>Neoptera</taxon>
        <taxon>Endopterygota</taxon>
        <taxon>Coleoptera</taxon>
        <taxon>Polyphaga</taxon>
        <taxon>Cucujiformia</taxon>
        <taxon>Chrysomeloidea</taxon>
        <taxon>Chrysomelidae</taxon>
        <taxon>Bruchinae</taxon>
        <taxon>Bruchini</taxon>
        <taxon>Acanthoscelides</taxon>
    </lineage>
</organism>
<protein>
    <submittedName>
        <fullName evidence="1">Uncharacterized protein</fullName>
    </submittedName>
</protein>
<dbReference type="EMBL" id="CAKOFQ010007310">
    <property type="protein sequence ID" value="CAH1997970.1"/>
    <property type="molecule type" value="Genomic_DNA"/>
</dbReference>